<name>A0ABP0IUC4_9DINO</name>
<feature type="transmembrane region" description="Helical" evidence="1">
    <location>
        <begin position="150"/>
        <end position="183"/>
    </location>
</feature>
<dbReference type="EMBL" id="CAXAMM010005002">
    <property type="protein sequence ID" value="CAK9005683.1"/>
    <property type="molecule type" value="Genomic_DNA"/>
</dbReference>
<sequence>MKFWSMQTWDVVLVEQVPEPDEGYQADADTYVALHTCDPYPTLNETCATLRVPVYEFDSKLGYPLGPGEKPSFNNDLLYAFAYTFLALGILNLIGFAVHDLTLLSRRNQNYILDLPAFNQGFPYFKKFAMLSGIPILPKLFSIEGTGRTLAIAIGIILAPFIVVWAILFLVVIITPCMVLLFFRYPVRLSRFAVFLTLLATSIFGLTMTIIPLVYLGNLNERPRYALVYQIQNYSPGECYCGCSYFINAASLIRISAIGAGVTFSSCLSAFRCLKGLRRAQWANLMPHRFPVPVTVYSVFWTTPNGDPIQHRKDVDAAGRWKPLGDRVMDGPKLPELKKGEFFKQPTEVIGCCGFPCLTGGYQVESRAERAMAMAVGCAFPRTTKMEGTLRGTQQMEVDGT</sequence>
<dbReference type="GO" id="GO:0005524">
    <property type="term" value="F:ATP binding"/>
    <property type="evidence" value="ECO:0007669"/>
    <property type="project" value="UniProtKB-KW"/>
</dbReference>
<feature type="transmembrane region" description="Helical" evidence="1">
    <location>
        <begin position="77"/>
        <end position="98"/>
    </location>
</feature>
<reference evidence="2 3" key="1">
    <citation type="submission" date="2024-02" db="EMBL/GenBank/DDBJ databases">
        <authorList>
            <person name="Chen Y."/>
            <person name="Shah S."/>
            <person name="Dougan E. K."/>
            <person name="Thang M."/>
            <person name="Chan C."/>
        </authorList>
    </citation>
    <scope>NUCLEOTIDE SEQUENCE [LARGE SCALE GENOMIC DNA]</scope>
</reference>
<keyword evidence="2" id="KW-0547">Nucleotide-binding</keyword>
<dbReference type="Proteomes" id="UP001642464">
    <property type="component" value="Unassembled WGS sequence"/>
</dbReference>
<feature type="transmembrane region" description="Helical" evidence="1">
    <location>
        <begin position="192"/>
        <end position="215"/>
    </location>
</feature>
<comment type="caution">
    <text evidence="2">The sequence shown here is derived from an EMBL/GenBank/DDBJ whole genome shotgun (WGS) entry which is preliminary data.</text>
</comment>
<keyword evidence="1" id="KW-1133">Transmembrane helix</keyword>
<keyword evidence="1" id="KW-0472">Membrane</keyword>
<keyword evidence="2" id="KW-0067">ATP-binding</keyword>
<gene>
    <name evidence="2" type="ORF">SCF082_LOCUS8700</name>
</gene>
<evidence type="ECO:0000313" key="2">
    <source>
        <dbReference type="EMBL" id="CAK9005683.1"/>
    </source>
</evidence>
<organism evidence="2 3">
    <name type="scientific">Durusdinium trenchii</name>
    <dbReference type="NCBI Taxonomy" id="1381693"/>
    <lineage>
        <taxon>Eukaryota</taxon>
        <taxon>Sar</taxon>
        <taxon>Alveolata</taxon>
        <taxon>Dinophyceae</taxon>
        <taxon>Suessiales</taxon>
        <taxon>Symbiodiniaceae</taxon>
        <taxon>Durusdinium</taxon>
    </lineage>
</organism>
<accession>A0ABP0IUC4</accession>
<proteinExistence type="predicted"/>
<evidence type="ECO:0000313" key="3">
    <source>
        <dbReference type="Proteomes" id="UP001642464"/>
    </source>
</evidence>
<keyword evidence="1" id="KW-0812">Transmembrane</keyword>
<feature type="transmembrane region" description="Helical" evidence="1">
    <location>
        <begin position="252"/>
        <end position="271"/>
    </location>
</feature>
<keyword evidence="3" id="KW-1185">Reference proteome</keyword>
<protein>
    <submittedName>
        <fullName evidence="2">ABC transporter ATP-binding protein</fullName>
    </submittedName>
</protein>
<evidence type="ECO:0000256" key="1">
    <source>
        <dbReference type="SAM" id="Phobius"/>
    </source>
</evidence>